<evidence type="ECO:0000313" key="2">
    <source>
        <dbReference type="EMBL" id="OBI52264.1"/>
    </source>
</evidence>
<name>A0A1A2ZGG6_9MYCO</name>
<reference evidence="3" key="2">
    <citation type="submission" date="2016-06" db="EMBL/GenBank/DDBJ databases">
        <authorList>
            <person name="Sutton G."/>
            <person name="Brinkac L."/>
            <person name="Sanka R."/>
            <person name="Adams M."/>
            <person name="Lau E."/>
            <person name="Sam S."/>
            <person name="Sreng N."/>
            <person name="Him V."/>
            <person name="Kerleguer A."/>
            <person name="Cheng S."/>
        </authorList>
    </citation>
    <scope>NUCLEOTIDE SEQUENCE [LARGE SCALE GENOMIC DNA]</scope>
    <source>
        <strain evidence="3">E861</strain>
    </source>
</reference>
<dbReference type="Proteomes" id="UP000093592">
    <property type="component" value="Unassembled WGS sequence"/>
</dbReference>
<evidence type="ECO:0000313" key="1">
    <source>
        <dbReference type="EMBL" id="OBI48768.1"/>
    </source>
</evidence>
<dbReference type="Pfam" id="PF13459">
    <property type="entry name" value="Fer4_15"/>
    <property type="match status" value="1"/>
</dbReference>
<gene>
    <name evidence="2" type="ORF">A5707_12220</name>
    <name evidence="1" type="ORF">A5707_17600</name>
</gene>
<accession>A0A1A2ZGG6</accession>
<proteinExistence type="predicted"/>
<comment type="caution">
    <text evidence="1">The sequence shown here is derived from an EMBL/GenBank/DDBJ whole genome shotgun (WGS) entry which is preliminary data.</text>
</comment>
<dbReference type="EMBL" id="LZKJ01000022">
    <property type="protein sequence ID" value="OBI52264.1"/>
    <property type="molecule type" value="Genomic_DNA"/>
</dbReference>
<dbReference type="AlphaFoldDB" id="A0A1A2ZGG6"/>
<organism evidence="1 3">
    <name type="scientific">Mycobacterium kyorinense</name>
    <dbReference type="NCBI Taxonomy" id="487514"/>
    <lineage>
        <taxon>Bacteria</taxon>
        <taxon>Bacillati</taxon>
        <taxon>Actinomycetota</taxon>
        <taxon>Actinomycetes</taxon>
        <taxon>Mycobacteriales</taxon>
        <taxon>Mycobacteriaceae</taxon>
        <taxon>Mycobacterium</taxon>
    </lineage>
</organism>
<sequence length="47" mass="5324">MGINPEVFDLGDDDVLRILKPDVTPETEEDVRQAIRQCPRQALSLTE</sequence>
<protein>
    <submittedName>
        <fullName evidence="1">Ferredoxin</fullName>
    </submittedName>
</protein>
<reference evidence="1" key="1">
    <citation type="submission" date="2016-06" db="EMBL/GenBank/DDBJ databases">
        <authorList>
            <person name="Kjaerup R.B."/>
            <person name="Dalgaard T.S."/>
            <person name="Juul-Madsen H.R."/>
        </authorList>
    </citation>
    <scope>NUCLEOTIDE SEQUENCE [LARGE SCALE GENOMIC DNA]</scope>
    <source>
        <strain evidence="1">E861</strain>
    </source>
</reference>
<dbReference type="EMBL" id="LZKJ01000073">
    <property type="protein sequence ID" value="OBI48768.1"/>
    <property type="molecule type" value="Genomic_DNA"/>
</dbReference>
<dbReference type="Gene3D" id="3.30.70.20">
    <property type="match status" value="1"/>
</dbReference>
<evidence type="ECO:0000313" key="3">
    <source>
        <dbReference type="Proteomes" id="UP000093592"/>
    </source>
</evidence>